<accession>A0ABN3SDC8</accession>
<dbReference type="EMBL" id="BAAARK010000016">
    <property type="protein sequence ID" value="GAA2671563.1"/>
    <property type="molecule type" value="Genomic_DNA"/>
</dbReference>
<keyword evidence="4" id="KW-1185">Reference proteome</keyword>
<dbReference type="RefSeq" id="WP_344579299.1">
    <property type="nucleotide sequence ID" value="NZ_BAAARK010000016.1"/>
</dbReference>
<sequence length="83" mass="9905">MRQTATNRTSSDYAEVLGGRWVVERTNSWMNNFGKLRRCTERRKAAVEFFLTLASAIIIVRCLIRRAWSVYRWDTRPRSPRIR</sequence>
<feature type="transmembrane region" description="Helical" evidence="1">
    <location>
        <begin position="45"/>
        <end position="68"/>
    </location>
</feature>
<keyword evidence="1" id="KW-0812">Transmembrane</keyword>
<evidence type="ECO:0000313" key="3">
    <source>
        <dbReference type="EMBL" id="GAA2671563.1"/>
    </source>
</evidence>
<evidence type="ECO:0000313" key="4">
    <source>
        <dbReference type="Proteomes" id="UP001500994"/>
    </source>
</evidence>
<organism evidence="3 4">
    <name type="scientific">Streptomyces lunalinharesii</name>
    <dbReference type="NCBI Taxonomy" id="333384"/>
    <lineage>
        <taxon>Bacteria</taxon>
        <taxon>Bacillati</taxon>
        <taxon>Actinomycetota</taxon>
        <taxon>Actinomycetes</taxon>
        <taxon>Kitasatosporales</taxon>
        <taxon>Streptomycetaceae</taxon>
        <taxon>Streptomyces</taxon>
    </lineage>
</organism>
<comment type="caution">
    <text evidence="3">The sequence shown here is derived from an EMBL/GenBank/DDBJ whole genome shotgun (WGS) entry which is preliminary data.</text>
</comment>
<keyword evidence="1" id="KW-1133">Transmembrane helix</keyword>
<proteinExistence type="predicted"/>
<protein>
    <recommendedName>
        <fullName evidence="2">Transposase IS4-like domain-containing protein</fullName>
    </recommendedName>
</protein>
<dbReference type="InterPro" id="IPR002559">
    <property type="entry name" value="Transposase_11"/>
</dbReference>
<feature type="domain" description="Transposase IS4-like" evidence="2">
    <location>
        <begin position="5"/>
        <end position="58"/>
    </location>
</feature>
<keyword evidence="1" id="KW-0472">Membrane</keyword>
<name>A0ABN3SDC8_9ACTN</name>
<dbReference type="Pfam" id="PF01609">
    <property type="entry name" value="DDE_Tnp_1"/>
    <property type="match status" value="1"/>
</dbReference>
<gene>
    <name evidence="3" type="ORF">GCM10009864_47330</name>
</gene>
<reference evidence="3 4" key="1">
    <citation type="journal article" date="2019" name="Int. J. Syst. Evol. Microbiol.">
        <title>The Global Catalogue of Microorganisms (GCM) 10K type strain sequencing project: providing services to taxonomists for standard genome sequencing and annotation.</title>
        <authorList>
            <consortium name="The Broad Institute Genomics Platform"/>
            <consortium name="The Broad Institute Genome Sequencing Center for Infectious Disease"/>
            <person name="Wu L."/>
            <person name="Ma J."/>
        </authorList>
    </citation>
    <scope>NUCLEOTIDE SEQUENCE [LARGE SCALE GENOMIC DNA]</scope>
    <source>
        <strain evidence="3 4">JCM 16374</strain>
    </source>
</reference>
<evidence type="ECO:0000259" key="2">
    <source>
        <dbReference type="Pfam" id="PF01609"/>
    </source>
</evidence>
<evidence type="ECO:0000256" key="1">
    <source>
        <dbReference type="SAM" id="Phobius"/>
    </source>
</evidence>
<dbReference type="Proteomes" id="UP001500994">
    <property type="component" value="Unassembled WGS sequence"/>
</dbReference>